<evidence type="ECO:0000259" key="5">
    <source>
        <dbReference type="PROSITE" id="PS50977"/>
    </source>
</evidence>
<feature type="domain" description="HTH tetR-type" evidence="5">
    <location>
        <begin position="6"/>
        <end position="66"/>
    </location>
</feature>
<dbReference type="PANTHER" id="PTHR30055:SF151">
    <property type="entry name" value="TRANSCRIPTIONAL REGULATORY PROTEIN"/>
    <property type="match status" value="1"/>
</dbReference>
<accession>A0ABP5WLA8</accession>
<dbReference type="PROSITE" id="PS50977">
    <property type="entry name" value="HTH_TETR_2"/>
    <property type="match status" value="1"/>
</dbReference>
<dbReference type="Gene3D" id="1.10.10.60">
    <property type="entry name" value="Homeodomain-like"/>
    <property type="match status" value="1"/>
</dbReference>
<keyword evidence="2 4" id="KW-0238">DNA-binding</keyword>
<dbReference type="InterPro" id="IPR050109">
    <property type="entry name" value="HTH-type_TetR-like_transc_reg"/>
</dbReference>
<dbReference type="Pfam" id="PF02909">
    <property type="entry name" value="TetR_C_1"/>
    <property type="match status" value="1"/>
</dbReference>
<feature type="DNA-binding region" description="H-T-H motif" evidence="4">
    <location>
        <begin position="29"/>
        <end position="48"/>
    </location>
</feature>
<comment type="caution">
    <text evidence="6">The sequence shown here is derived from an EMBL/GenBank/DDBJ whole genome shotgun (WGS) entry which is preliminary data.</text>
</comment>
<dbReference type="EMBL" id="BAAARW010000019">
    <property type="protein sequence ID" value="GAA2429222.1"/>
    <property type="molecule type" value="Genomic_DNA"/>
</dbReference>
<dbReference type="SUPFAM" id="SSF48498">
    <property type="entry name" value="Tetracyclin repressor-like, C-terminal domain"/>
    <property type="match status" value="1"/>
</dbReference>
<keyword evidence="3" id="KW-0804">Transcription</keyword>
<evidence type="ECO:0000256" key="4">
    <source>
        <dbReference type="PROSITE-ProRule" id="PRU00335"/>
    </source>
</evidence>
<protein>
    <submittedName>
        <fullName evidence="6">TetR/AcrR family transcriptional regulator C-terminal domain-containing protein</fullName>
    </submittedName>
</protein>
<sequence>MPAPRKFTREQLQAAALDLVDEAGLEALTMRSLAGKLGTGPMTIYNYVDGRDGLEGLVTEAVMTQVHWVDAPSADWRAQVEAIAEAMWRAVRAHPGTIPLILTRRSLDTGILRPAEALLTALASSGRSGTDLLVAFRVVQGFIIGLAQAELDGPPEGAETVTARVAGLSEDRFPHLVEISQAAGGSDPQSEFRAGMKIVIAGLDA</sequence>
<dbReference type="InterPro" id="IPR009057">
    <property type="entry name" value="Homeodomain-like_sf"/>
</dbReference>
<evidence type="ECO:0000313" key="6">
    <source>
        <dbReference type="EMBL" id="GAA2429222.1"/>
    </source>
</evidence>
<dbReference type="InterPro" id="IPR001647">
    <property type="entry name" value="HTH_TetR"/>
</dbReference>
<dbReference type="Proteomes" id="UP001501231">
    <property type="component" value="Unassembled WGS sequence"/>
</dbReference>
<gene>
    <name evidence="6" type="ORF">GCM10010191_48190</name>
</gene>
<proteinExistence type="predicted"/>
<evidence type="ECO:0000256" key="3">
    <source>
        <dbReference type="ARBA" id="ARBA00023163"/>
    </source>
</evidence>
<dbReference type="RefSeq" id="WP_344591784.1">
    <property type="nucleotide sequence ID" value="NZ_BAAARW010000019.1"/>
</dbReference>
<dbReference type="InterPro" id="IPR036271">
    <property type="entry name" value="Tet_transcr_reg_TetR-rel_C_sf"/>
</dbReference>
<evidence type="ECO:0000256" key="1">
    <source>
        <dbReference type="ARBA" id="ARBA00023015"/>
    </source>
</evidence>
<keyword evidence="7" id="KW-1185">Reference proteome</keyword>
<keyword evidence="1" id="KW-0805">Transcription regulation</keyword>
<dbReference type="PANTHER" id="PTHR30055">
    <property type="entry name" value="HTH-TYPE TRANSCRIPTIONAL REGULATOR RUTR"/>
    <property type="match status" value="1"/>
</dbReference>
<dbReference type="InterPro" id="IPR004111">
    <property type="entry name" value="Repressor_TetR_C"/>
</dbReference>
<dbReference type="Gene3D" id="1.10.357.10">
    <property type="entry name" value="Tetracycline Repressor, domain 2"/>
    <property type="match status" value="1"/>
</dbReference>
<evidence type="ECO:0000313" key="7">
    <source>
        <dbReference type="Proteomes" id="UP001501231"/>
    </source>
</evidence>
<dbReference type="SUPFAM" id="SSF46689">
    <property type="entry name" value="Homeodomain-like"/>
    <property type="match status" value="1"/>
</dbReference>
<reference evidence="7" key="1">
    <citation type="journal article" date="2019" name="Int. J. Syst. Evol. Microbiol.">
        <title>The Global Catalogue of Microorganisms (GCM) 10K type strain sequencing project: providing services to taxonomists for standard genome sequencing and annotation.</title>
        <authorList>
            <consortium name="The Broad Institute Genomics Platform"/>
            <consortium name="The Broad Institute Genome Sequencing Center for Infectious Disease"/>
            <person name="Wu L."/>
            <person name="Ma J."/>
        </authorList>
    </citation>
    <scope>NUCLEOTIDE SEQUENCE [LARGE SCALE GENOMIC DNA]</scope>
    <source>
        <strain evidence="7">JCM 3325</strain>
    </source>
</reference>
<evidence type="ECO:0000256" key="2">
    <source>
        <dbReference type="ARBA" id="ARBA00023125"/>
    </source>
</evidence>
<organism evidence="6 7">
    <name type="scientific">Actinomadura vinacea</name>
    <dbReference type="NCBI Taxonomy" id="115336"/>
    <lineage>
        <taxon>Bacteria</taxon>
        <taxon>Bacillati</taxon>
        <taxon>Actinomycetota</taxon>
        <taxon>Actinomycetes</taxon>
        <taxon>Streptosporangiales</taxon>
        <taxon>Thermomonosporaceae</taxon>
        <taxon>Actinomadura</taxon>
    </lineage>
</organism>
<name>A0ABP5WLA8_9ACTN</name>